<evidence type="ECO:0000256" key="1">
    <source>
        <dbReference type="SAM" id="Phobius"/>
    </source>
</evidence>
<organism evidence="2">
    <name type="scientific">Dichomitus squalens</name>
    <dbReference type="NCBI Taxonomy" id="114155"/>
    <lineage>
        <taxon>Eukaryota</taxon>
        <taxon>Fungi</taxon>
        <taxon>Dikarya</taxon>
        <taxon>Basidiomycota</taxon>
        <taxon>Agaricomycotina</taxon>
        <taxon>Agaricomycetes</taxon>
        <taxon>Polyporales</taxon>
        <taxon>Polyporaceae</taxon>
        <taxon>Dichomitus</taxon>
    </lineage>
</organism>
<proteinExistence type="predicted"/>
<gene>
    <name evidence="2" type="ORF">BD311DRAFT_625174</name>
</gene>
<accession>A0A4Q9MMX2</accession>
<dbReference type="AlphaFoldDB" id="A0A4Q9MMX2"/>
<feature type="non-terminal residue" evidence="2">
    <location>
        <position position="105"/>
    </location>
</feature>
<feature type="transmembrane region" description="Helical" evidence="1">
    <location>
        <begin position="29"/>
        <end position="47"/>
    </location>
</feature>
<dbReference type="OrthoDB" id="2758626at2759"/>
<keyword evidence="1" id="KW-1133">Transmembrane helix</keyword>
<protein>
    <submittedName>
        <fullName evidence="2">Uncharacterized protein</fullName>
    </submittedName>
</protein>
<keyword evidence="1" id="KW-0472">Membrane</keyword>
<dbReference type="EMBL" id="ML143416">
    <property type="protein sequence ID" value="TBU29030.1"/>
    <property type="molecule type" value="Genomic_DNA"/>
</dbReference>
<keyword evidence="1" id="KW-0812">Transmembrane</keyword>
<dbReference type="Proteomes" id="UP000292957">
    <property type="component" value="Unassembled WGS sequence"/>
</dbReference>
<reference evidence="2" key="1">
    <citation type="submission" date="2019-01" db="EMBL/GenBank/DDBJ databases">
        <title>Draft genome sequences of three monokaryotic isolates of the white-rot basidiomycete fungus Dichomitus squalens.</title>
        <authorList>
            <consortium name="DOE Joint Genome Institute"/>
            <person name="Lopez S.C."/>
            <person name="Andreopoulos B."/>
            <person name="Pangilinan J."/>
            <person name="Lipzen A."/>
            <person name="Riley R."/>
            <person name="Ahrendt S."/>
            <person name="Ng V."/>
            <person name="Barry K."/>
            <person name="Daum C."/>
            <person name="Grigoriev I.V."/>
            <person name="Hilden K.S."/>
            <person name="Makela M.R."/>
            <person name="de Vries R.P."/>
        </authorList>
    </citation>
    <scope>NUCLEOTIDE SEQUENCE [LARGE SCALE GENOMIC DNA]</scope>
    <source>
        <strain evidence="2">OM18370.1</strain>
    </source>
</reference>
<name>A0A4Q9MMX2_9APHY</name>
<evidence type="ECO:0000313" key="2">
    <source>
        <dbReference type="EMBL" id="TBU29030.1"/>
    </source>
</evidence>
<sequence length="105" mass="12238">MAVPVRAACSHNWYDEPIRKHTIQDDMESMLYVILYCGPVCGIMYLPHYTPDMHMKRALETMFDYYSEVPGAEFPDGGVHKDANIQSRKYTQCLAWHSSDFKSWL</sequence>